<name>A0ACB7Z3A4_9ERIC</name>
<evidence type="ECO:0000313" key="2">
    <source>
        <dbReference type="Proteomes" id="UP000828048"/>
    </source>
</evidence>
<evidence type="ECO:0000313" key="1">
    <source>
        <dbReference type="EMBL" id="KAH7860383.1"/>
    </source>
</evidence>
<gene>
    <name evidence="1" type="ORF">Vadar_012821</name>
</gene>
<organism evidence="1 2">
    <name type="scientific">Vaccinium darrowii</name>
    <dbReference type="NCBI Taxonomy" id="229202"/>
    <lineage>
        <taxon>Eukaryota</taxon>
        <taxon>Viridiplantae</taxon>
        <taxon>Streptophyta</taxon>
        <taxon>Embryophyta</taxon>
        <taxon>Tracheophyta</taxon>
        <taxon>Spermatophyta</taxon>
        <taxon>Magnoliopsida</taxon>
        <taxon>eudicotyledons</taxon>
        <taxon>Gunneridae</taxon>
        <taxon>Pentapetalae</taxon>
        <taxon>asterids</taxon>
        <taxon>Ericales</taxon>
        <taxon>Ericaceae</taxon>
        <taxon>Vaccinioideae</taxon>
        <taxon>Vaccinieae</taxon>
        <taxon>Vaccinium</taxon>
    </lineage>
</organism>
<reference evidence="1 2" key="1">
    <citation type="journal article" date="2021" name="Hortic Res">
        <title>High-quality reference genome and annotation aids understanding of berry development for evergreen blueberry (Vaccinium darrowii).</title>
        <authorList>
            <person name="Yu J."/>
            <person name="Hulse-Kemp A.M."/>
            <person name="Babiker E."/>
            <person name="Staton M."/>
        </authorList>
    </citation>
    <scope>NUCLEOTIDE SEQUENCE [LARGE SCALE GENOMIC DNA]</scope>
    <source>
        <strain evidence="2">cv. NJ 8807/NJ 8810</strain>
        <tissue evidence="1">Young leaf</tissue>
    </source>
</reference>
<protein>
    <submittedName>
        <fullName evidence="1">Uncharacterized protein</fullName>
    </submittedName>
</protein>
<sequence length="488" mass="55740">MEAPSEDRFSDLPNPVIHHIFSYLETNDIPRIAAVSRRFRDVCSSSPYLDLEADFLASQNCESDCQGFKDFVNRVLAHRNGVGIHRLRLSWFCNQPHYKGLAGPVIDNWVKYAAECNVQELEIGLFPGDGALFVIPPCLSNCQSLRELTLNLKGRGLVLQPGVFASLVELTLANVELCATFSGGGIGTWISTACKSLKNLFLYKVTCSRSKDMSISSSSLQHLNLCACEFPEGSKLSITSASLQHLSMRRCVFNEQGKVVVRAERLENLLVDVDFSSDFPYRLDYQLFKFRIFAPSLVSFSWRGPPASYSDNLEHFLCLDEASISLNFQQHDEEFAPHNQQDVEFALGFLEQMLHRVRYTRTLKLNTEIFVYYHQPGVFDNLKHLVVVGPRFEEDQDQTISPFLSGLRNLRTLTLKLDDDNNGEVDANVVALLWMRRQRYVAKKRKPRRIAFCFNDNEQVGPREKDNEAMLKWILECEKALEKVVFYY</sequence>
<proteinExistence type="predicted"/>
<comment type="caution">
    <text evidence="1">The sequence shown here is derived from an EMBL/GenBank/DDBJ whole genome shotgun (WGS) entry which is preliminary data.</text>
</comment>
<accession>A0ACB7Z3A4</accession>
<dbReference type="Proteomes" id="UP000828048">
    <property type="component" value="Chromosome 4"/>
</dbReference>
<dbReference type="EMBL" id="CM037154">
    <property type="protein sequence ID" value="KAH7860383.1"/>
    <property type="molecule type" value="Genomic_DNA"/>
</dbReference>
<keyword evidence="2" id="KW-1185">Reference proteome</keyword>